<dbReference type="Proteomes" id="UP000718451">
    <property type="component" value="Unassembled WGS sequence"/>
</dbReference>
<sequence>MMTKVKLLFVLILLNSVLVFAQDSRFGIKAGPNYSSVVGDLTEGLKFRFSGHVGVFMEFDLSYKLKFQPELLYSSQGFQFSSDLSSIENPNSSVDQNDFRNDVQLNFITVPLLMKFGINDKLDAQVGPQFGFLINQITKTKNLNESNGASNDRMVQNGNFQLDYGATLGLGYAISDKLSLSPRAYIGLRNRLNSLGGNLYNVNVALQLSIGYLF</sequence>
<accession>A0ABX1GQ78</accession>
<gene>
    <name evidence="3" type="ORF">HCU67_04085</name>
</gene>
<feature type="domain" description="Outer membrane protein beta-barrel" evidence="2">
    <location>
        <begin position="20"/>
        <end position="190"/>
    </location>
</feature>
<feature type="signal peptide" evidence="1">
    <location>
        <begin position="1"/>
        <end position="21"/>
    </location>
</feature>
<dbReference type="InterPro" id="IPR025665">
    <property type="entry name" value="Beta-barrel_OMP_2"/>
</dbReference>
<evidence type="ECO:0000313" key="4">
    <source>
        <dbReference type="Proteomes" id="UP000718451"/>
    </source>
</evidence>
<keyword evidence="4" id="KW-1185">Reference proteome</keyword>
<keyword evidence="1" id="KW-0732">Signal</keyword>
<evidence type="ECO:0000256" key="1">
    <source>
        <dbReference type="SAM" id="SignalP"/>
    </source>
</evidence>
<reference evidence="3 4" key="1">
    <citation type="submission" date="2020-04" db="EMBL/GenBank/DDBJ databases">
        <authorList>
            <person name="Yoon J."/>
        </authorList>
    </citation>
    <scope>NUCLEOTIDE SEQUENCE [LARGE SCALE GENOMIC DNA]</scope>
    <source>
        <strain evidence="3 4">DJ-13</strain>
    </source>
</reference>
<dbReference type="EMBL" id="JAAWWL010000001">
    <property type="protein sequence ID" value="NKI31110.1"/>
    <property type="molecule type" value="Genomic_DNA"/>
</dbReference>
<organism evidence="3 4">
    <name type="scientific">Croceivirga thetidis</name>
    <dbReference type="NCBI Taxonomy" id="2721623"/>
    <lineage>
        <taxon>Bacteria</taxon>
        <taxon>Pseudomonadati</taxon>
        <taxon>Bacteroidota</taxon>
        <taxon>Flavobacteriia</taxon>
        <taxon>Flavobacteriales</taxon>
        <taxon>Flavobacteriaceae</taxon>
        <taxon>Croceivirga</taxon>
    </lineage>
</organism>
<feature type="chain" id="PRO_5046954358" evidence="1">
    <location>
        <begin position="22"/>
        <end position="214"/>
    </location>
</feature>
<proteinExistence type="predicted"/>
<evidence type="ECO:0000259" key="2">
    <source>
        <dbReference type="Pfam" id="PF13568"/>
    </source>
</evidence>
<dbReference type="RefSeq" id="WP_168551304.1">
    <property type="nucleotide sequence ID" value="NZ_JAAWWL010000001.1"/>
</dbReference>
<dbReference type="Pfam" id="PF13568">
    <property type="entry name" value="OMP_b-brl_2"/>
    <property type="match status" value="1"/>
</dbReference>
<protein>
    <submittedName>
        <fullName evidence="3">PorT family protein</fullName>
    </submittedName>
</protein>
<name>A0ABX1GQ78_9FLAO</name>
<evidence type="ECO:0000313" key="3">
    <source>
        <dbReference type="EMBL" id="NKI31110.1"/>
    </source>
</evidence>
<comment type="caution">
    <text evidence="3">The sequence shown here is derived from an EMBL/GenBank/DDBJ whole genome shotgun (WGS) entry which is preliminary data.</text>
</comment>